<evidence type="ECO:0000256" key="16">
    <source>
        <dbReference type="HAMAP-Rule" id="MF_01274"/>
    </source>
</evidence>
<dbReference type="EC" id="2.7.1.33" evidence="6 16"/>
<keyword evidence="13 16" id="KW-0173">Coenzyme A biosynthesis</keyword>
<dbReference type="Proteomes" id="UP001307705">
    <property type="component" value="Unassembled WGS sequence"/>
</dbReference>
<evidence type="ECO:0000256" key="1">
    <source>
        <dbReference type="ARBA" id="ARBA00001206"/>
    </source>
</evidence>
<comment type="catalytic activity">
    <reaction evidence="1 16">
        <text>(R)-pantothenate + ATP = (R)-4'-phosphopantothenate + ADP + H(+)</text>
        <dbReference type="Rhea" id="RHEA:16373"/>
        <dbReference type="ChEBI" id="CHEBI:10986"/>
        <dbReference type="ChEBI" id="CHEBI:15378"/>
        <dbReference type="ChEBI" id="CHEBI:29032"/>
        <dbReference type="ChEBI" id="CHEBI:30616"/>
        <dbReference type="ChEBI" id="CHEBI:456216"/>
        <dbReference type="EC" id="2.7.1.33"/>
    </reaction>
</comment>
<gene>
    <name evidence="16" type="primary">coaX</name>
    <name evidence="17" type="ORF">Ataiwa_01130</name>
</gene>
<evidence type="ECO:0000256" key="4">
    <source>
        <dbReference type="ARBA" id="ARBA00005225"/>
    </source>
</evidence>
<feature type="binding site" evidence="16">
    <location>
        <position position="134"/>
    </location>
    <ligand>
        <name>ATP</name>
        <dbReference type="ChEBI" id="CHEBI:30616"/>
    </ligand>
</feature>
<keyword evidence="9 16" id="KW-0547">Nucleotide-binding</keyword>
<name>A0ABQ6PV54_9BACT</name>
<evidence type="ECO:0000256" key="10">
    <source>
        <dbReference type="ARBA" id="ARBA00022777"/>
    </source>
</evidence>
<feature type="binding site" evidence="16">
    <location>
        <position position="131"/>
    </location>
    <ligand>
        <name>K(+)</name>
        <dbReference type="ChEBI" id="CHEBI:29103"/>
    </ligand>
</feature>
<evidence type="ECO:0000256" key="11">
    <source>
        <dbReference type="ARBA" id="ARBA00022840"/>
    </source>
</evidence>
<evidence type="ECO:0000256" key="3">
    <source>
        <dbReference type="ARBA" id="ARBA00004496"/>
    </source>
</evidence>
<evidence type="ECO:0000313" key="18">
    <source>
        <dbReference type="Proteomes" id="UP001307705"/>
    </source>
</evidence>
<comment type="subcellular location">
    <subcellularLocation>
        <location evidence="3 16">Cytoplasm</location>
    </subcellularLocation>
</comment>
<dbReference type="EMBL" id="BTPE01000001">
    <property type="protein sequence ID" value="GMQ31841.1"/>
    <property type="molecule type" value="Genomic_DNA"/>
</dbReference>
<dbReference type="HAMAP" id="MF_01274">
    <property type="entry name" value="Pantothen_kinase_3"/>
    <property type="match status" value="1"/>
</dbReference>
<evidence type="ECO:0000256" key="6">
    <source>
        <dbReference type="ARBA" id="ARBA00012102"/>
    </source>
</evidence>
<dbReference type="Gene3D" id="3.30.420.40">
    <property type="match status" value="2"/>
</dbReference>
<proteinExistence type="inferred from homology"/>
<evidence type="ECO:0000256" key="2">
    <source>
        <dbReference type="ARBA" id="ARBA00001958"/>
    </source>
</evidence>
<feature type="binding site" evidence="16">
    <location>
        <position position="186"/>
    </location>
    <ligand>
        <name>substrate</name>
    </ligand>
</feature>
<dbReference type="Pfam" id="PF03309">
    <property type="entry name" value="Pan_kinase"/>
    <property type="match status" value="1"/>
</dbReference>
<keyword evidence="16" id="KW-0479">Metal-binding</keyword>
<keyword evidence="8 16" id="KW-0808">Transferase</keyword>
<evidence type="ECO:0000256" key="15">
    <source>
        <dbReference type="ARBA" id="ARBA00040883"/>
    </source>
</evidence>
<comment type="caution">
    <text evidence="16">Lacks conserved residue(s) required for the propagation of feature annotation.</text>
</comment>
<reference evidence="17 18" key="1">
    <citation type="submission" date="2023-08" db="EMBL/GenBank/DDBJ databases">
        <title>Draft genome sequence of Algoriphagus taiwanensis.</title>
        <authorList>
            <person name="Takatani N."/>
            <person name="Hosokawa M."/>
            <person name="Sawabe T."/>
        </authorList>
    </citation>
    <scope>NUCLEOTIDE SEQUENCE [LARGE SCALE GENOMIC DNA]</scope>
    <source>
        <strain evidence="17 18">JCM 19755</strain>
    </source>
</reference>
<feature type="active site" description="Proton acceptor" evidence="16">
    <location>
        <position position="111"/>
    </location>
</feature>
<keyword evidence="12 16" id="KW-0630">Potassium</keyword>
<comment type="cofactor">
    <cofactor evidence="16">
        <name>NH4(+)</name>
        <dbReference type="ChEBI" id="CHEBI:28938"/>
    </cofactor>
    <cofactor evidence="16">
        <name>K(+)</name>
        <dbReference type="ChEBI" id="CHEBI:29103"/>
    </cofactor>
    <text evidence="16">A monovalent cation. Ammonium or potassium.</text>
</comment>
<dbReference type="InterPro" id="IPR043129">
    <property type="entry name" value="ATPase_NBD"/>
</dbReference>
<dbReference type="CDD" id="cd24015">
    <property type="entry name" value="ASKHA_NBD_PanK-III"/>
    <property type="match status" value="1"/>
</dbReference>
<dbReference type="SUPFAM" id="SSF53067">
    <property type="entry name" value="Actin-like ATPase domain"/>
    <property type="match status" value="2"/>
</dbReference>
<feature type="binding site" evidence="16">
    <location>
        <begin position="109"/>
        <end position="112"/>
    </location>
    <ligand>
        <name>substrate</name>
    </ligand>
</feature>
<comment type="pathway">
    <text evidence="4 16">Cofactor biosynthesis; coenzyme A biosynthesis; CoA from (R)-pantothenate: step 1/5.</text>
</comment>
<keyword evidence="10 16" id="KW-0418">Kinase</keyword>
<keyword evidence="18" id="KW-1185">Reference proteome</keyword>
<comment type="subunit">
    <text evidence="5 16">Homodimer.</text>
</comment>
<comment type="similarity">
    <text evidence="14 16">Belongs to the type III pantothenate kinase family.</text>
</comment>
<evidence type="ECO:0000256" key="9">
    <source>
        <dbReference type="ARBA" id="ARBA00022741"/>
    </source>
</evidence>
<accession>A0ABQ6PV54</accession>
<comment type="caution">
    <text evidence="17">The sequence shown here is derived from an EMBL/GenBank/DDBJ whole genome shotgun (WGS) entry which is preliminary data.</text>
</comment>
<sequence length="257" mass="27936">MFLAIDAGNSNVVFALFDPKNGKWTNQFRLETQTPKLISQLGKKVPLYFLEHGISPAEISQIGFSSVVPEINGVITQFCEGFFGQAPYLISPESYKKLPVKPVRPNEIGSDLMCNVMAAYSRVKGPVIVVDFGTALTFTTVDEKGKILGVSIVPGLHTAIKALFMNTSKLPEVELKLPESVLGKNTIHAIQSGVLYGYTGLVKGMLESIQKETGLEFTILATGGLSSILTNLQDEFDQVDKNLTLDGLRLITEANLV</sequence>
<dbReference type="PANTHER" id="PTHR34265">
    <property type="entry name" value="TYPE III PANTOTHENATE KINASE"/>
    <property type="match status" value="1"/>
</dbReference>
<evidence type="ECO:0000256" key="12">
    <source>
        <dbReference type="ARBA" id="ARBA00022958"/>
    </source>
</evidence>
<dbReference type="NCBIfam" id="TIGR00671">
    <property type="entry name" value="baf"/>
    <property type="match status" value="1"/>
</dbReference>
<dbReference type="PANTHER" id="PTHR34265:SF1">
    <property type="entry name" value="TYPE III PANTOTHENATE KINASE"/>
    <property type="match status" value="1"/>
</dbReference>
<keyword evidence="7 16" id="KW-0963">Cytoplasm</keyword>
<organism evidence="17 18">
    <name type="scientific">Algoriphagus taiwanensis</name>
    <dbReference type="NCBI Taxonomy" id="1445656"/>
    <lineage>
        <taxon>Bacteria</taxon>
        <taxon>Pseudomonadati</taxon>
        <taxon>Bacteroidota</taxon>
        <taxon>Cytophagia</taxon>
        <taxon>Cytophagales</taxon>
        <taxon>Cyclobacteriaceae</taxon>
        <taxon>Algoriphagus</taxon>
    </lineage>
</organism>
<keyword evidence="11 16" id="KW-0067">ATP-binding</keyword>
<dbReference type="InterPro" id="IPR004619">
    <property type="entry name" value="Type_III_PanK"/>
</dbReference>
<comment type="cofactor">
    <cofactor evidence="2">
        <name>K(+)</name>
        <dbReference type="ChEBI" id="CHEBI:29103"/>
    </cofactor>
</comment>
<evidence type="ECO:0000256" key="14">
    <source>
        <dbReference type="ARBA" id="ARBA00038036"/>
    </source>
</evidence>
<evidence type="ECO:0000256" key="5">
    <source>
        <dbReference type="ARBA" id="ARBA00011738"/>
    </source>
</evidence>
<feature type="binding site" evidence="16">
    <location>
        <begin position="6"/>
        <end position="13"/>
    </location>
    <ligand>
        <name>ATP</name>
        <dbReference type="ChEBI" id="CHEBI:30616"/>
    </ligand>
</feature>
<dbReference type="GO" id="GO:0016301">
    <property type="term" value="F:kinase activity"/>
    <property type="evidence" value="ECO:0007669"/>
    <property type="project" value="UniProtKB-KW"/>
</dbReference>
<comment type="function">
    <text evidence="16">Catalyzes the phosphorylation of pantothenate (Pan), the first step in CoA biosynthesis.</text>
</comment>
<evidence type="ECO:0000256" key="13">
    <source>
        <dbReference type="ARBA" id="ARBA00022993"/>
    </source>
</evidence>
<evidence type="ECO:0000256" key="7">
    <source>
        <dbReference type="ARBA" id="ARBA00022490"/>
    </source>
</evidence>
<evidence type="ECO:0000256" key="8">
    <source>
        <dbReference type="ARBA" id="ARBA00022679"/>
    </source>
</evidence>
<evidence type="ECO:0000313" key="17">
    <source>
        <dbReference type="EMBL" id="GMQ31841.1"/>
    </source>
</evidence>
<protein>
    <recommendedName>
        <fullName evidence="15 16">Type III pantothenate kinase</fullName>
        <ecNumber evidence="6 16">2.7.1.33</ecNumber>
    </recommendedName>
    <alternativeName>
        <fullName evidence="16">PanK-III</fullName>
    </alternativeName>
    <alternativeName>
        <fullName evidence="16">Pantothenic acid kinase</fullName>
    </alternativeName>
</protein>
<dbReference type="RefSeq" id="WP_338226696.1">
    <property type="nucleotide sequence ID" value="NZ_BTPE01000001.1"/>
</dbReference>